<name>A0ABR9JLP1_9ACTN</name>
<dbReference type="EMBL" id="JADBDZ010000001">
    <property type="protein sequence ID" value="MBE1531348.1"/>
    <property type="molecule type" value="Genomic_DNA"/>
</dbReference>
<reference evidence="1 2" key="1">
    <citation type="submission" date="2020-10" db="EMBL/GenBank/DDBJ databases">
        <title>Sequencing the genomes of 1000 actinobacteria strains.</title>
        <authorList>
            <person name="Klenk H.-P."/>
        </authorList>
    </citation>
    <scope>NUCLEOTIDE SEQUENCE [LARGE SCALE GENOMIC DNA]</scope>
    <source>
        <strain evidence="1 2">DSM 46744</strain>
    </source>
</reference>
<keyword evidence="2" id="KW-1185">Reference proteome</keyword>
<sequence>MRIVIAIVVGALLAAGTSLGAVQLASASQEDPVIEPLYNYGER</sequence>
<organism evidence="1 2">
    <name type="scientific">Actinomadura algeriensis</name>
    <dbReference type="NCBI Taxonomy" id="1679523"/>
    <lineage>
        <taxon>Bacteria</taxon>
        <taxon>Bacillati</taxon>
        <taxon>Actinomycetota</taxon>
        <taxon>Actinomycetes</taxon>
        <taxon>Streptosporangiales</taxon>
        <taxon>Thermomonosporaceae</taxon>
        <taxon>Actinomadura</taxon>
    </lineage>
</organism>
<evidence type="ECO:0000313" key="2">
    <source>
        <dbReference type="Proteomes" id="UP000627838"/>
    </source>
</evidence>
<gene>
    <name evidence="1" type="ORF">H4W34_001181</name>
</gene>
<protein>
    <recommendedName>
        <fullName evidence="3">DUF2613 family protein</fullName>
    </recommendedName>
</protein>
<dbReference type="RefSeq" id="WP_264085486.1">
    <property type="nucleotide sequence ID" value="NZ_JADBDZ010000001.1"/>
</dbReference>
<comment type="caution">
    <text evidence="1">The sequence shown here is derived from an EMBL/GenBank/DDBJ whole genome shotgun (WGS) entry which is preliminary data.</text>
</comment>
<evidence type="ECO:0008006" key="3">
    <source>
        <dbReference type="Google" id="ProtNLM"/>
    </source>
</evidence>
<evidence type="ECO:0000313" key="1">
    <source>
        <dbReference type="EMBL" id="MBE1531348.1"/>
    </source>
</evidence>
<proteinExistence type="predicted"/>
<dbReference type="Proteomes" id="UP000627838">
    <property type="component" value="Unassembled WGS sequence"/>
</dbReference>
<accession>A0ABR9JLP1</accession>